<keyword evidence="3" id="KW-1003">Cell membrane</keyword>
<reference evidence="10" key="1">
    <citation type="submission" date="2017-06" db="EMBL/GenBank/DDBJ databases">
        <title>Whole genome sequence of Laribacter hongkongensis LHGZ1.</title>
        <authorList>
            <person name="Chen D."/>
            <person name="Wu H."/>
            <person name="Chen J."/>
        </authorList>
    </citation>
    <scope>NUCLEOTIDE SEQUENCE [LARGE SCALE GENOMIC DNA]</scope>
    <source>
        <strain evidence="10">LHGZ1</strain>
    </source>
</reference>
<dbReference type="GO" id="GO:0016887">
    <property type="term" value="F:ATP hydrolysis activity"/>
    <property type="evidence" value="ECO:0007669"/>
    <property type="project" value="InterPro"/>
</dbReference>
<comment type="similarity">
    <text evidence="1">Belongs to the ABC transporter superfamily.</text>
</comment>
<keyword evidence="2" id="KW-0813">Transport</keyword>
<accession>A0A248LHE7</accession>
<proteinExistence type="inferred from homology"/>
<dbReference type="CDD" id="cd03235">
    <property type="entry name" value="ABC_Metallic_Cations"/>
    <property type="match status" value="1"/>
</dbReference>
<evidence type="ECO:0000256" key="3">
    <source>
        <dbReference type="ARBA" id="ARBA00022475"/>
    </source>
</evidence>
<evidence type="ECO:0000256" key="1">
    <source>
        <dbReference type="ARBA" id="ARBA00005417"/>
    </source>
</evidence>
<organism evidence="9 10">
    <name type="scientific">Laribacter hongkongensis</name>
    <dbReference type="NCBI Taxonomy" id="168471"/>
    <lineage>
        <taxon>Bacteria</taxon>
        <taxon>Pseudomonadati</taxon>
        <taxon>Pseudomonadota</taxon>
        <taxon>Betaproteobacteria</taxon>
        <taxon>Neisseriales</taxon>
        <taxon>Aquaspirillaceae</taxon>
        <taxon>Laribacter</taxon>
    </lineage>
</organism>
<dbReference type="GO" id="GO:0005524">
    <property type="term" value="F:ATP binding"/>
    <property type="evidence" value="ECO:0007669"/>
    <property type="project" value="UniProtKB-KW"/>
</dbReference>
<dbReference type="InterPro" id="IPR027417">
    <property type="entry name" value="P-loop_NTPase"/>
</dbReference>
<evidence type="ECO:0000313" key="9">
    <source>
        <dbReference type="EMBL" id="ASJ24180.1"/>
    </source>
</evidence>
<keyword evidence="3" id="KW-0472">Membrane</keyword>
<gene>
    <name evidence="9" type="primary">fecE</name>
    <name evidence="9" type="ORF">LHGZ1_1349</name>
</gene>
<evidence type="ECO:0000256" key="2">
    <source>
        <dbReference type="ARBA" id="ARBA00022448"/>
    </source>
</evidence>
<dbReference type="InterPro" id="IPR003593">
    <property type="entry name" value="AAA+_ATPase"/>
</dbReference>
<dbReference type="EMBL" id="CP022115">
    <property type="protein sequence ID" value="ASJ24180.1"/>
    <property type="molecule type" value="Genomic_DNA"/>
</dbReference>
<dbReference type="PANTHER" id="PTHR42794:SF1">
    <property type="entry name" value="HEMIN IMPORT ATP-BINDING PROTEIN HMUV"/>
    <property type="match status" value="1"/>
</dbReference>
<dbReference type="PROSITE" id="PS50893">
    <property type="entry name" value="ABC_TRANSPORTER_2"/>
    <property type="match status" value="1"/>
</dbReference>
<evidence type="ECO:0000256" key="6">
    <source>
        <dbReference type="ARBA" id="ARBA00022967"/>
    </source>
</evidence>
<dbReference type="SUPFAM" id="SSF52540">
    <property type="entry name" value="P-loop containing nucleoside triphosphate hydrolases"/>
    <property type="match status" value="1"/>
</dbReference>
<dbReference type="Pfam" id="PF00005">
    <property type="entry name" value="ABC_tran"/>
    <property type="match status" value="1"/>
</dbReference>
<evidence type="ECO:0000256" key="4">
    <source>
        <dbReference type="ARBA" id="ARBA00022741"/>
    </source>
</evidence>
<dbReference type="InterPro" id="IPR017871">
    <property type="entry name" value="ABC_transporter-like_CS"/>
</dbReference>
<dbReference type="InterPro" id="IPR003439">
    <property type="entry name" value="ABC_transporter-like_ATP-bd"/>
</dbReference>
<dbReference type="Proteomes" id="UP000197424">
    <property type="component" value="Chromosome"/>
</dbReference>
<sequence>MADIPAFAVRNLTVAIGRKTVLHDVSLTLPAGRLSALLGPNGAGKTTLLRQLAGLSSARSGTVHCQGRPLAGLSGSQRARQVAYVPQHVPAGLPLTVREFVALGRVPHLGPFSRLTASDRQAVEAAIETVELVSDAGKRLDALSGGERQRAAIARALAQEAPVLLLDEPTNHLDLRHQHRLQTLLASLCRQGKTVVEVLHDLTLAANYADHAALFADGRLVAAGAPPEVLQADTLSQVYRWPVRLHAHEGRWLVDTPAALPA</sequence>
<comment type="function">
    <text evidence="7">Part of the ABC transporter complex HmuTUV involved in hemin import. Responsible for energy coupling to the transport system.</text>
</comment>
<keyword evidence="5" id="KW-0067">ATP-binding</keyword>
<protein>
    <submittedName>
        <fullName evidence="9">FecE</fullName>
    </submittedName>
</protein>
<dbReference type="PANTHER" id="PTHR42794">
    <property type="entry name" value="HEMIN IMPORT ATP-BINDING PROTEIN HMUV"/>
    <property type="match status" value="1"/>
</dbReference>
<dbReference type="AlphaFoldDB" id="A0A248LHE7"/>
<dbReference type="PROSITE" id="PS00211">
    <property type="entry name" value="ABC_TRANSPORTER_1"/>
    <property type="match status" value="1"/>
</dbReference>
<dbReference type="SMART" id="SM00382">
    <property type="entry name" value="AAA"/>
    <property type="match status" value="1"/>
</dbReference>
<evidence type="ECO:0000259" key="8">
    <source>
        <dbReference type="PROSITE" id="PS50893"/>
    </source>
</evidence>
<evidence type="ECO:0000313" key="10">
    <source>
        <dbReference type="Proteomes" id="UP000197424"/>
    </source>
</evidence>
<dbReference type="Gene3D" id="3.40.50.300">
    <property type="entry name" value="P-loop containing nucleotide triphosphate hydrolases"/>
    <property type="match status" value="1"/>
</dbReference>
<name>A0A248LHE7_9NEIS</name>
<dbReference type="FunFam" id="3.40.50.300:FF:000134">
    <property type="entry name" value="Iron-enterobactin ABC transporter ATP-binding protein"/>
    <property type="match status" value="1"/>
</dbReference>
<feature type="domain" description="ABC transporter" evidence="8">
    <location>
        <begin position="7"/>
        <end position="242"/>
    </location>
</feature>
<dbReference type="RefSeq" id="WP_088860575.1">
    <property type="nucleotide sequence ID" value="NZ_CP022115.1"/>
</dbReference>
<keyword evidence="4" id="KW-0547">Nucleotide-binding</keyword>
<evidence type="ECO:0000256" key="5">
    <source>
        <dbReference type="ARBA" id="ARBA00022840"/>
    </source>
</evidence>
<keyword evidence="6" id="KW-1278">Translocase</keyword>
<dbReference type="OrthoDB" id="5296765at2"/>
<evidence type="ECO:0000256" key="7">
    <source>
        <dbReference type="ARBA" id="ARBA00037066"/>
    </source>
</evidence>